<accession>A0ABV0IUT9</accession>
<comment type="caution">
    <text evidence="3">The sequence shown here is derived from an EMBL/GenBank/DDBJ whole genome shotgun (WGS) entry which is preliminary data.</text>
</comment>
<keyword evidence="2" id="KW-1133">Transmembrane helix</keyword>
<keyword evidence="1" id="KW-0813">Transport</keyword>
<keyword evidence="4" id="KW-1185">Reference proteome</keyword>
<keyword evidence="2" id="KW-0472">Membrane</keyword>
<keyword evidence="2" id="KW-0812">Transmembrane</keyword>
<sequence>MSISLFAPLLYLLMGLGLGRTSFEIKGRASALLTKLVIPLVIIYNIATHRPGVFAVMAGMMVMMISLLLLSRIKTRDPVHNLCFSYLNIGWLGMPIASTLFGDGAAMVFIAAYVGSSLLGNSVGVGLMAQGSNLKTRMLETLKAPPVWALLVGVGCIPFGPQLEAHARPVYEVLKFLMSFLGMSILGIWLSATRLKMADFSQALKISILRAAAIAALVCLFIMLCRSLDIRLVLENQAALYMMCLLPPAANIIVLETHYMKSGRSASLIACGTCISIAAIGAYVAAVLLL</sequence>
<dbReference type="EMBL" id="JBDXMI010000001">
    <property type="protein sequence ID" value="MEO9385046.1"/>
    <property type="molecule type" value="Genomic_DNA"/>
</dbReference>
<dbReference type="PANTHER" id="PTHR36838:SF3">
    <property type="entry name" value="TRANSPORTER AUXIN EFFLUX CARRIER EC FAMILY"/>
    <property type="match status" value="1"/>
</dbReference>
<evidence type="ECO:0000256" key="1">
    <source>
        <dbReference type="ARBA" id="ARBA00022448"/>
    </source>
</evidence>
<feature type="transmembrane region" description="Helical" evidence="2">
    <location>
        <begin position="107"/>
        <end position="129"/>
    </location>
</feature>
<feature type="transmembrane region" description="Helical" evidence="2">
    <location>
        <begin position="141"/>
        <end position="161"/>
    </location>
</feature>
<gene>
    <name evidence="3" type="ORF">ABI908_13195</name>
</gene>
<feature type="transmembrane region" description="Helical" evidence="2">
    <location>
        <begin position="53"/>
        <end position="70"/>
    </location>
</feature>
<reference evidence="3 4" key="1">
    <citation type="submission" date="2024-05" db="EMBL/GenBank/DDBJ databases">
        <authorList>
            <person name="De Oliveira J.P."/>
            <person name="Noriler S.A."/>
            <person name="De Oliveira A.G."/>
            <person name="Sipoli D.S."/>
        </authorList>
    </citation>
    <scope>NUCLEOTIDE SEQUENCE [LARGE SCALE GENOMIC DNA]</scope>
    <source>
        <strain evidence="3 4">LABIM192</strain>
    </source>
</reference>
<feature type="transmembrane region" description="Helical" evidence="2">
    <location>
        <begin position="267"/>
        <end position="289"/>
    </location>
</feature>
<dbReference type="PANTHER" id="PTHR36838">
    <property type="entry name" value="AUXIN EFFLUX CARRIER FAMILY PROTEIN"/>
    <property type="match status" value="1"/>
</dbReference>
<feature type="transmembrane region" description="Helical" evidence="2">
    <location>
        <begin position="30"/>
        <end position="47"/>
    </location>
</feature>
<evidence type="ECO:0000256" key="2">
    <source>
        <dbReference type="SAM" id="Phobius"/>
    </source>
</evidence>
<feature type="transmembrane region" description="Helical" evidence="2">
    <location>
        <begin position="6"/>
        <end position="23"/>
    </location>
</feature>
<protein>
    <submittedName>
        <fullName evidence="3">Permease</fullName>
    </submittedName>
</protein>
<feature type="transmembrane region" description="Helical" evidence="2">
    <location>
        <begin position="82"/>
        <end position="101"/>
    </location>
</feature>
<feature type="transmembrane region" description="Helical" evidence="2">
    <location>
        <begin position="204"/>
        <end position="224"/>
    </location>
</feature>
<organism evidence="3 4">
    <name type="scientific">Chromobacterium phragmitis</name>
    <dbReference type="NCBI Taxonomy" id="2202141"/>
    <lineage>
        <taxon>Bacteria</taxon>
        <taxon>Pseudomonadati</taxon>
        <taxon>Pseudomonadota</taxon>
        <taxon>Betaproteobacteria</taxon>
        <taxon>Neisseriales</taxon>
        <taxon>Chromobacteriaceae</taxon>
        <taxon>Chromobacterium</taxon>
    </lineage>
</organism>
<proteinExistence type="predicted"/>
<evidence type="ECO:0000313" key="4">
    <source>
        <dbReference type="Proteomes" id="UP001462502"/>
    </source>
</evidence>
<name>A0ABV0IUT9_9NEIS</name>
<feature type="transmembrane region" description="Helical" evidence="2">
    <location>
        <begin position="173"/>
        <end position="192"/>
    </location>
</feature>
<feature type="transmembrane region" description="Helical" evidence="2">
    <location>
        <begin position="236"/>
        <end position="255"/>
    </location>
</feature>
<dbReference type="Proteomes" id="UP001462502">
    <property type="component" value="Unassembled WGS sequence"/>
</dbReference>
<evidence type="ECO:0000313" key="3">
    <source>
        <dbReference type="EMBL" id="MEO9385046.1"/>
    </source>
</evidence>
<dbReference type="RefSeq" id="WP_114063692.1">
    <property type="nucleotide sequence ID" value="NZ_CP029495.1"/>
</dbReference>